<protein>
    <submittedName>
        <fullName evidence="5">Acetyl-CoA synthetase-like protein</fullName>
    </submittedName>
</protein>
<dbReference type="EMBL" id="KZ825500">
    <property type="protein sequence ID" value="PYI31631.1"/>
    <property type="molecule type" value="Genomic_DNA"/>
</dbReference>
<dbReference type="PROSITE" id="PS00012">
    <property type="entry name" value="PHOSPHOPANTETHEINE"/>
    <property type="match status" value="1"/>
</dbReference>
<dbReference type="SUPFAM" id="SSF51735">
    <property type="entry name" value="NAD(P)-binding Rossmann-fold domains"/>
    <property type="match status" value="1"/>
</dbReference>
<dbReference type="InterPro" id="IPR042099">
    <property type="entry name" value="ANL_N_sf"/>
</dbReference>
<feature type="domain" description="Thioester reductase (TE)" evidence="4">
    <location>
        <begin position="853"/>
        <end position="1096"/>
    </location>
</feature>
<dbReference type="InterPro" id="IPR045851">
    <property type="entry name" value="AMP-bd_C_sf"/>
</dbReference>
<dbReference type="CDD" id="cd05918">
    <property type="entry name" value="A_NRPS_SidN3_like"/>
    <property type="match status" value="1"/>
</dbReference>
<dbReference type="SUPFAM" id="SSF56801">
    <property type="entry name" value="Acetyl-CoA synthetase-like"/>
    <property type="match status" value="1"/>
</dbReference>
<dbReference type="Gene3D" id="3.40.50.720">
    <property type="entry name" value="NAD(P)-binding Rossmann-like Domain"/>
    <property type="match status" value="1"/>
</dbReference>
<organism evidence="5 6">
    <name type="scientific">Aspergillus indologenus CBS 114.80</name>
    <dbReference type="NCBI Taxonomy" id="1450541"/>
    <lineage>
        <taxon>Eukaryota</taxon>
        <taxon>Fungi</taxon>
        <taxon>Dikarya</taxon>
        <taxon>Ascomycota</taxon>
        <taxon>Pezizomycotina</taxon>
        <taxon>Eurotiomycetes</taxon>
        <taxon>Eurotiomycetidae</taxon>
        <taxon>Eurotiales</taxon>
        <taxon>Aspergillaceae</taxon>
        <taxon>Aspergillus</taxon>
        <taxon>Aspergillus subgen. Circumdati</taxon>
    </lineage>
</organism>
<dbReference type="InterPro" id="IPR020845">
    <property type="entry name" value="AMP-binding_CS"/>
</dbReference>
<feature type="domain" description="AMP-dependent synthetase/ligase" evidence="3">
    <location>
        <begin position="233"/>
        <end position="558"/>
    </location>
</feature>
<name>A0A2V5I6H6_9EURO</name>
<evidence type="ECO:0000259" key="3">
    <source>
        <dbReference type="Pfam" id="PF00501"/>
    </source>
</evidence>
<evidence type="ECO:0000256" key="2">
    <source>
        <dbReference type="ARBA" id="ARBA00022553"/>
    </source>
</evidence>
<reference evidence="5 6" key="1">
    <citation type="submission" date="2018-02" db="EMBL/GenBank/DDBJ databases">
        <title>The genomes of Aspergillus section Nigri reveals drivers in fungal speciation.</title>
        <authorList>
            <consortium name="DOE Joint Genome Institute"/>
            <person name="Vesth T.C."/>
            <person name="Nybo J."/>
            <person name="Theobald S."/>
            <person name="Brandl J."/>
            <person name="Frisvad J.C."/>
            <person name="Nielsen K.F."/>
            <person name="Lyhne E.K."/>
            <person name="Kogle M.E."/>
            <person name="Kuo A."/>
            <person name="Riley R."/>
            <person name="Clum A."/>
            <person name="Nolan M."/>
            <person name="Lipzen A."/>
            <person name="Salamov A."/>
            <person name="Henrissat B."/>
            <person name="Wiebenga A."/>
            <person name="De vries R.P."/>
            <person name="Grigoriev I.V."/>
            <person name="Mortensen U.H."/>
            <person name="Andersen M.R."/>
            <person name="Baker S.E."/>
        </authorList>
    </citation>
    <scope>NUCLEOTIDE SEQUENCE [LARGE SCALE GENOMIC DNA]</scope>
    <source>
        <strain evidence="5 6">CBS 114.80</strain>
    </source>
</reference>
<accession>A0A2V5I6H6</accession>
<dbReference type="InterPro" id="IPR036291">
    <property type="entry name" value="NAD(P)-bd_dom_sf"/>
</dbReference>
<proteinExistence type="predicted"/>
<keyword evidence="1" id="KW-0596">Phosphopantetheine</keyword>
<gene>
    <name evidence="5" type="ORF">BP00DRAFT_494994</name>
</gene>
<dbReference type="InterPro" id="IPR006162">
    <property type="entry name" value="Ppantetheine_attach_site"/>
</dbReference>
<dbReference type="Gene3D" id="3.30.300.30">
    <property type="match status" value="1"/>
</dbReference>
<evidence type="ECO:0000259" key="4">
    <source>
        <dbReference type="Pfam" id="PF07993"/>
    </source>
</evidence>
<keyword evidence="6" id="KW-1185">Reference proteome</keyword>
<dbReference type="Gene3D" id="3.40.50.12780">
    <property type="entry name" value="N-terminal domain of ligase-like"/>
    <property type="match status" value="1"/>
</dbReference>
<dbReference type="PANTHER" id="PTHR44845">
    <property type="entry name" value="CARRIER DOMAIN-CONTAINING PROTEIN"/>
    <property type="match status" value="1"/>
</dbReference>
<evidence type="ECO:0000313" key="5">
    <source>
        <dbReference type="EMBL" id="PYI31631.1"/>
    </source>
</evidence>
<dbReference type="InterPro" id="IPR010071">
    <property type="entry name" value="AA_adenyl_dom"/>
</dbReference>
<dbReference type="Pfam" id="PF00501">
    <property type="entry name" value="AMP-binding"/>
    <property type="match status" value="1"/>
</dbReference>
<dbReference type="AlphaFoldDB" id="A0A2V5I6H6"/>
<dbReference type="Pfam" id="PF07993">
    <property type="entry name" value="NAD_binding_4"/>
    <property type="match status" value="1"/>
</dbReference>
<keyword evidence="2" id="KW-0597">Phosphoprotein</keyword>
<sequence>MADSCRPTDNRRDCTTTLKDDGCKDKTPPKARVSHSVDLIAIAPENLEAHALSAWALLLHFYNHQDNVAFLILRNEGQQEDKFTTKSVASYQVSYDIDEDKTLQELLDSLPDVNGAASSESQQSMSAVYIDQNQDTSLEEVVSGCECRMIVSLHSTKMGVTARIYSHAREASADPSAVVEAYKNIWKAMTDTPSLKIAHLDLATEYDIQQFQRWQADLTPRSPDTIHGLINRHYRSSPENIAIRSTTENLTYEHLGKMSAAIAHELAAKNIKAGSRVGVFLEKSAWAIVVIIGVLRAGATLVPLDVSCPGDRLAYIAQKSKMQALITQAEITDRFRDPGRQNLEIITLSSLNDPSQVAYIMFTSGSTGKPKGVVHIHRAVAGGLQDVTEALHLGPDTNQLQYASLSFDASIPELFGPLIVGGTVCVPSTEERVEDLQSTMCKLEITDATLTPAVVAQLEPASIPSLRDISIGGDAPSSNILRDWSRHVTLNNMYGTTETSVWDTIKTGMELGNDPKDIGKGIRVNCWIVDPDNVERLLPIGAIGELLIQTPYLGKGYLDEPDQTSSAFIETPRWYAQSRDTAECPMYRTGDLAKLDAEGNVIFVGRESGFVKIRGMRVELTEIERVIESVIAPRKAAVVLASADGNEENLEIMAYVETPQDVISSLANDMHAALEGQLPSYMMPSVFIPIESVPLSESKKKDKRRLRASISRMNGTELVAHRPGASSTTQWEKIDPRREFAVKLSNIVADILEARQDPVAERVRDHDFPISSVGLDSVEMAQLTGLMRRDWGVDIKVGRLQEPGLTIGHLEELFHGDAEATDNGTTVDLLDELNHIIPQMKAPPSTKKTIFVTSITGFPGSQVLRCLLAEPSVGHIIGLVRANEISEAENKIQYHAEIGEWWTGSLDPRVEIWLGDLSKEKLGLSKEQWKCLTGESSKSRIDGIIHNGARVNWLDSYATLRPTNVDSTVEVLSAVAMRSSPCPLTYVSGGYLPAADESREDIARKLESASGYDQTKMLSRLLVEQYNDNVDRLEDPYLPTAQTIQPGYIVGTRTEGVAHTEDFLWRLAFSILGLGAISEDLTDAHIPVAGVDQIARLVVASTMRRTPRSKRNVDCWDGITLGELCAILQQETGVSVKTMRHDEWMRALSSDINSRSDHPFLPVMQWFEDNQWQFASNVVDNSHQPIFEREEIVEAIVRSVSYLVEIGFMPCKDQRKKSEGGGKMPIFKRSD</sequence>
<dbReference type="PIRSF" id="PIRSF001617">
    <property type="entry name" value="Alpha-AR"/>
    <property type="match status" value="1"/>
</dbReference>
<dbReference type="NCBIfam" id="TIGR01733">
    <property type="entry name" value="AA-adenyl-dom"/>
    <property type="match status" value="1"/>
</dbReference>
<dbReference type="Proteomes" id="UP000248817">
    <property type="component" value="Unassembled WGS sequence"/>
</dbReference>
<dbReference type="InterPro" id="IPR000873">
    <property type="entry name" value="AMP-dep_synth/lig_dom"/>
</dbReference>
<evidence type="ECO:0000313" key="6">
    <source>
        <dbReference type="Proteomes" id="UP000248817"/>
    </source>
</evidence>
<evidence type="ECO:0000256" key="1">
    <source>
        <dbReference type="ARBA" id="ARBA00022450"/>
    </source>
</evidence>
<dbReference type="InterPro" id="IPR013120">
    <property type="entry name" value="FAR_NAD-bd"/>
</dbReference>
<dbReference type="PANTHER" id="PTHR44845:SF4">
    <property type="entry name" value="NONRIBOSOMAL PEPTIDE SYNTHASE INPA"/>
    <property type="match status" value="1"/>
</dbReference>
<dbReference type="PROSITE" id="PS00455">
    <property type="entry name" value="AMP_BINDING"/>
    <property type="match status" value="1"/>
</dbReference>